<feature type="compositionally biased region" description="Low complexity" evidence="1">
    <location>
        <begin position="105"/>
        <end position="124"/>
    </location>
</feature>
<keyword evidence="3" id="KW-1185">Reference proteome</keyword>
<feature type="region of interest" description="Disordered" evidence="1">
    <location>
        <begin position="168"/>
        <end position="231"/>
    </location>
</feature>
<sequence length="231" mass="26051">MAQSIRNLYNGYAAAIQPRNNPGTSASRGIIDLHDRVLEKYKYSPNRFEGKFQEYVPTYHTRLPRAPALRVVSAHEVQQITDRLYRSISRKPEQTADRPTKTPMGGPAKTPRGGPTKTPRGGPARQEDSKTFKSQKHPSEIEKIDSKKKIKETKTSASWFVSLSQTQTFQSDAHNDQPQNLQSDSFNSQSHSHNDQPQNLQSDSFNSQSHSHNAQPQNLQSDSFNSQSHSH</sequence>
<gene>
    <name evidence="2" type="ORF">GSLYS_00020939001</name>
</gene>
<feature type="non-terminal residue" evidence="2">
    <location>
        <position position="231"/>
    </location>
</feature>
<feature type="region of interest" description="Disordered" evidence="1">
    <location>
        <begin position="84"/>
        <end position="155"/>
    </location>
</feature>
<protein>
    <submittedName>
        <fullName evidence="2">Uncharacterized protein</fullName>
    </submittedName>
</protein>
<dbReference type="AlphaFoldDB" id="A0AAV2IKI1"/>
<accession>A0AAV2IKI1</accession>
<feature type="compositionally biased region" description="Basic and acidic residues" evidence="1">
    <location>
        <begin position="125"/>
        <end position="147"/>
    </location>
</feature>
<evidence type="ECO:0000313" key="2">
    <source>
        <dbReference type="EMBL" id="CAL1547622.1"/>
    </source>
</evidence>
<reference evidence="2 3" key="1">
    <citation type="submission" date="2024-04" db="EMBL/GenBank/DDBJ databases">
        <authorList>
            <consortium name="Genoscope - CEA"/>
            <person name="William W."/>
        </authorList>
    </citation>
    <scope>NUCLEOTIDE SEQUENCE [LARGE SCALE GENOMIC DNA]</scope>
</reference>
<name>A0AAV2IKI1_LYMST</name>
<dbReference type="Proteomes" id="UP001497497">
    <property type="component" value="Unassembled WGS sequence"/>
</dbReference>
<proteinExistence type="predicted"/>
<dbReference type="EMBL" id="CAXITT010001026">
    <property type="protein sequence ID" value="CAL1547622.1"/>
    <property type="molecule type" value="Genomic_DNA"/>
</dbReference>
<evidence type="ECO:0000256" key="1">
    <source>
        <dbReference type="SAM" id="MobiDB-lite"/>
    </source>
</evidence>
<evidence type="ECO:0000313" key="3">
    <source>
        <dbReference type="Proteomes" id="UP001497497"/>
    </source>
</evidence>
<organism evidence="2 3">
    <name type="scientific">Lymnaea stagnalis</name>
    <name type="common">Great pond snail</name>
    <name type="synonym">Helix stagnalis</name>
    <dbReference type="NCBI Taxonomy" id="6523"/>
    <lineage>
        <taxon>Eukaryota</taxon>
        <taxon>Metazoa</taxon>
        <taxon>Spiralia</taxon>
        <taxon>Lophotrochozoa</taxon>
        <taxon>Mollusca</taxon>
        <taxon>Gastropoda</taxon>
        <taxon>Heterobranchia</taxon>
        <taxon>Euthyneura</taxon>
        <taxon>Panpulmonata</taxon>
        <taxon>Hygrophila</taxon>
        <taxon>Lymnaeoidea</taxon>
        <taxon>Lymnaeidae</taxon>
        <taxon>Lymnaea</taxon>
    </lineage>
</organism>
<feature type="compositionally biased region" description="Basic and acidic residues" evidence="1">
    <location>
        <begin position="90"/>
        <end position="100"/>
    </location>
</feature>
<comment type="caution">
    <text evidence="2">The sequence shown here is derived from an EMBL/GenBank/DDBJ whole genome shotgun (WGS) entry which is preliminary data.</text>
</comment>